<comment type="caution">
    <text evidence="5">The sequence shown here is derived from an EMBL/GenBank/DDBJ whole genome shotgun (WGS) entry which is preliminary data.</text>
</comment>
<organism evidence="5 6">
    <name type="scientific">Actinomadura bangladeshensis</name>
    <dbReference type="NCBI Taxonomy" id="453573"/>
    <lineage>
        <taxon>Bacteria</taxon>
        <taxon>Bacillati</taxon>
        <taxon>Actinomycetota</taxon>
        <taxon>Actinomycetes</taxon>
        <taxon>Streptosporangiales</taxon>
        <taxon>Thermomonosporaceae</taxon>
        <taxon>Actinomadura</taxon>
    </lineage>
</organism>
<dbReference type="InterPro" id="IPR036059">
    <property type="entry name" value="TldD/PmbA_sf"/>
</dbReference>
<feature type="domain" description="Metalloprotease TldD/E C-terminal" evidence="3">
    <location>
        <begin position="254"/>
        <end position="483"/>
    </location>
</feature>
<dbReference type="Proteomes" id="UP000295431">
    <property type="component" value="Unassembled WGS sequence"/>
</dbReference>
<evidence type="ECO:0000256" key="1">
    <source>
        <dbReference type="ARBA" id="ARBA00005836"/>
    </source>
</evidence>
<evidence type="ECO:0000256" key="2">
    <source>
        <dbReference type="SAM" id="MobiDB-lite"/>
    </source>
</evidence>
<dbReference type="Pfam" id="PF19289">
    <property type="entry name" value="PmbA_TldD_3rd"/>
    <property type="match status" value="1"/>
</dbReference>
<dbReference type="GO" id="GO:0006508">
    <property type="term" value="P:proteolysis"/>
    <property type="evidence" value="ECO:0007669"/>
    <property type="project" value="InterPro"/>
</dbReference>
<dbReference type="GO" id="GO:0005829">
    <property type="term" value="C:cytosol"/>
    <property type="evidence" value="ECO:0007669"/>
    <property type="project" value="TreeGrafter"/>
</dbReference>
<protein>
    <submittedName>
        <fullName evidence="5">TldD/PmbA family protein</fullName>
    </submittedName>
</protein>
<gene>
    <name evidence="5" type="ORF">E1284_31095</name>
</gene>
<dbReference type="Gene3D" id="3.30.2290.10">
    <property type="entry name" value="PmbA/TldD superfamily"/>
    <property type="match status" value="1"/>
</dbReference>
<dbReference type="PANTHER" id="PTHR30624">
    <property type="entry name" value="UNCHARACTERIZED PROTEIN TLDD AND PMBA"/>
    <property type="match status" value="1"/>
</dbReference>
<dbReference type="InterPro" id="IPR045570">
    <property type="entry name" value="Metalloprtase-TldD/E_cen_dom"/>
</dbReference>
<dbReference type="AlphaFoldDB" id="A0A4R4NKW6"/>
<dbReference type="InterPro" id="IPR051463">
    <property type="entry name" value="Peptidase_U62_metallo"/>
</dbReference>
<dbReference type="Pfam" id="PF19290">
    <property type="entry name" value="PmbA_TldD_2nd"/>
    <property type="match status" value="1"/>
</dbReference>
<dbReference type="InterPro" id="IPR045569">
    <property type="entry name" value="Metalloprtase-TldD/E_C"/>
</dbReference>
<evidence type="ECO:0000259" key="3">
    <source>
        <dbReference type="Pfam" id="PF19289"/>
    </source>
</evidence>
<dbReference type="OrthoDB" id="9803213at2"/>
<name>A0A4R4NKW6_9ACTN</name>
<evidence type="ECO:0000259" key="4">
    <source>
        <dbReference type="Pfam" id="PF19290"/>
    </source>
</evidence>
<dbReference type="PANTHER" id="PTHR30624:SF4">
    <property type="entry name" value="METALLOPROTEASE TLDD"/>
    <property type="match status" value="1"/>
</dbReference>
<comment type="similarity">
    <text evidence="1">Belongs to the peptidase U62 family.</text>
</comment>
<keyword evidence="6" id="KW-1185">Reference proteome</keyword>
<evidence type="ECO:0000313" key="5">
    <source>
        <dbReference type="EMBL" id="TDC08370.1"/>
    </source>
</evidence>
<feature type="domain" description="Metalloprotease TldD/E central" evidence="4">
    <location>
        <begin position="153"/>
        <end position="245"/>
    </location>
</feature>
<feature type="region of interest" description="Disordered" evidence="2">
    <location>
        <begin position="351"/>
        <end position="377"/>
    </location>
</feature>
<reference evidence="5 6" key="1">
    <citation type="submission" date="2019-03" db="EMBL/GenBank/DDBJ databases">
        <title>Draft genome sequences of novel Actinobacteria.</title>
        <authorList>
            <person name="Sahin N."/>
            <person name="Ay H."/>
            <person name="Saygin H."/>
        </authorList>
    </citation>
    <scope>NUCLEOTIDE SEQUENCE [LARGE SCALE GENOMIC DNA]</scope>
    <source>
        <strain evidence="5 6">DSM 45347</strain>
    </source>
</reference>
<proteinExistence type="inferred from homology"/>
<sequence>MTSGITEGGHGGLTGTGGAGAQIVHRALVRSTPAGVHTANVFLEERSLVTARFADSATIDMAAGHRAGGCARWMTSDRSWYRALDSADPETVAAHVTGRPADRVAAHAAGTAATAETGRDLVNRGAGHQGAGAHGADDHGTGLVPAVEALDTLLAGIDKAARDHDPRIRQVLIDAEWYEQDITTVHLEGAGTEHRHLRYLTIRVIAAESGQIATGFYTPATSDPAEVLDPSEIGVEAARRAVTSLAGRPVPVRRMPVVVGPGRGTVLIHEACCHPLEGDEIARGSVYAGRLGERIAAEGVTIVDDPLVRGGPGSYRWDDEGTEASPTTMVDDGILSSYLTDRATAAELGVRSSGNGRRESFRDIPIPRMSNTCVRPGPHDPAGIIADTEFGLYAQHVGGGEVIEATGDFVFRVHNGFLIEHGKITDPIRETTVQGNGVEVLRSIDAVGDDVRLGAAKCGKFNQLIPVGVQGPTLRIGSLLVGGTES</sequence>
<evidence type="ECO:0000313" key="6">
    <source>
        <dbReference type="Proteomes" id="UP000295431"/>
    </source>
</evidence>
<dbReference type="GO" id="GO:0008237">
    <property type="term" value="F:metallopeptidase activity"/>
    <property type="evidence" value="ECO:0007669"/>
    <property type="project" value="InterPro"/>
</dbReference>
<dbReference type="EMBL" id="SMJW01000219">
    <property type="protein sequence ID" value="TDC08370.1"/>
    <property type="molecule type" value="Genomic_DNA"/>
</dbReference>
<accession>A0A4R4NKW6</accession>
<dbReference type="InterPro" id="IPR035068">
    <property type="entry name" value="TldD/PmbA_N"/>
</dbReference>
<dbReference type="SUPFAM" id="SSF111283">
    <property type="entry name" value="Putative modulator of DNA gyrase, PmbA/TldD"/>
    <property type="match status" value="1"/>
</dbReference>